<dbReference type="Gene3D" id="3.40.50.300">
    <property type="entry name" value="P-loop containing nucleotide triphosphate hydrolases"/>
    <property type="match status" value="2"/>
</dbReference>
<dbReference type="Pfam" id="PF20469">
    <property type="entry name" value="OLD-like_TOPRIM"/>
    <property type="match status" value="1"/>
</dbReference>
<dbReference type="InterPro" id="IPR034139">
    <property type="entry name" value="TOPRIM_OLD"/>
</dbReference>
<dbReference type="EMBL" id="QJKD01000014">
    <property type="protein sequence ID" value="PXX49242.1"/>
    <property type="molecule type" value="Genomic_DNA"/>
</dbReference>
<keyword evidence="3" id="KW-0378">Hydrolase</keyword>
<dbReference type="SUPFAM" id="SSF52540">
    <property type="entry name" value="P-loop containing nucleoside triphosphate hydrolases"/>
    <property type="match status" value="1"/>
</dbReference>
<keyword evidence="3" id="KW-0540">Nuclease</keyword>
<dbReference type="Proteomes" id="UP000248057">
    <property type="component" value="Unassembled WGS sequence"/>
</dbReference>
<dbReference type="PANTHER" id="PTHR43581">
    <property type="entry name" value="ATP/GTP PHOSPHATASE"/>
    <property type="match status" value="1"/>
</dbReference>
<feature type="domain" description="OLD protein-like TOPRIM" evidence="2">
    <location>
        <begin position="452"/>
        <end position="518"/>
    </location>
</feature>
<keyword evidence="4" id="KW-1185">Reference proteome</keyword>
<keyword evidence="3" id="KW-0255">Endonuclease</keyword>
<evidence type="ECO:0000313" key="4">
    <source>
        <dbReference type="Proteomes" id="UP000248057"/>
    </source>
</evidence>
<dbReference type="PANTHER" id="PTHR43581:SF2">
    <property type="entry name" value="EXCINUCLEASE ATPASE SUBUNIT"/>
    <property type="match status" value="1"/>
</dbReference>
<evidence type="ECO:0000256" key="1">
    <source>
        <dbReference type="SAM" id="Coils"/>
    </source>
</evidence>
<dbReference type="RefSeq" id="WP_146218625.1">
    <property type="nucleotide sequence ID" value="NZ_QJKD01000014.1"/>
</dbReference>
<organism evidence="3 4">
    <name type="scientific">Hungatella effluvii</name>
    <dbReference type="NCBI Taxonomy" id="1096246"/>
    <lineage>
        <taxon>Bacteria</taxon>
        <taxon>Bacillati</taxon>
        <taxon>Bacillota</taxon>
        <taxon>Clostridia</taxon>
        <taxon>Lachnospirales</taxon>
        <taxon>Lachnospiraceae</taxon>
        <taxon>Hungatella</taxon>
    </lineage>
</organism>
<dbReference type="InterPro" id="IPR027417">
    <property type="entry name" value="P-loop_NTPase"/>
</dbReference>
<feature type="coiled-coil region" evidence="1">
    <location>
        <begin position="295"/>
        <end position="322"/>
    </location>
</feature>
<dbReference type="AlphaFoldDB" id="A0A2V3Y049"/>
<dbReference type="InterPro" id="IPR051396">
    <property type="entry name" value="Bact_Antivir_Def_Nuclease"/>
</dbReference>
<comment type="caution">
    <text evidence="3">The sequence shown here is derived from an EMBL/GenBank/DDBJ whole genome shotgun (WGS) entry which is preliminary data.</text>
</comment>
<name>A0A2V3Y049_9FIRM</name>
<proteinExistence type="predicted"/>
<reference evidence="3 4" key="1">
    <citation type="submission" date="2018-05" db="EMBL/GenBank/DDBJ databases">
        <title>Genomic Encyclopedia of Type Strains, Phase IV (KMG-IV): sequencing the most valuable type-strain genomes for metagenomic binning, comparative biology and taxonomic classification.</title>
        <authorList>
            <person name="Goeker M."/>
        </authorList>
    </citation>
    <scope>NUCLEOTIDE SEQUENCE [LARGE SCALE GENOMIC DNA]</scope>
    <source>
        <strain evidence="3 4">DSM 24995</strain>
    </source>
</reference>
<keyword evidence="1" id="KW-0175">Coiled coil</keyword>
<dbReference type="GeneID" id="86063729"/>
<gene>
    <name evidence="3" type="ORF">DFR60_11431</name>
</gene>
<sequence>MLQSKLVKMEIYNLGCIGAEGLTVKLDKMLCLVGPNNTGKSTVLRAYELAVSGADIKENDKCKLSSELDLPTVILHVHIPKGMANIDEKWKEQIDDLLIVKSKWVWGTDCKAVRSTWNPEIQEYDTDAKASGLDTVFSSRLPIPFRVNALDNPLEETKQLLTLILQPLEAKYNAILKDQNSELSMHLGRLQKLIKEPLKDEMENISKLNKKINNAHNKIFPNLKIGLDLDIADIVLNPLKQLKEKSNILFSEWDNSVEWSQQGTGSQRALFWALLQVRSELKTIDDIKKKNSAEVIAKKKTLAKLQKEYTNAKKEDTKEEKKKAIFVVEEELKALNKPIDDMLREQNDSVILPSYMLLIDEPEIGLPPNAIRAASEYLYSLADDDMWQVMLTTHSPQFVNPLEDHTTIVRLGRNSVYPSPKTYCTDTIKFEGDEKERLGIISQFDMDIAEMFFGQYPILIEGDTEYTAFEYIMRQKRDEYSIAERPLLVRARGKYTFIPIIKMLKHFKVDFSIVHDIDFPYNKNGQISSSWDANRQIINLINDCRAEGITVNHKVSLPGFEMQYVSLQKNEDGSIKLPSSKDKPWKILQAMKKQEVFDRIEKLFIDLLKNENCIVTVNPEKYFENIIQKWADDNNIQDIRIQGKKK</sequence>
<dbReference type="GO" id="GO:0004519">
    <property type="term" value="F:endonuclease activity"/>
    <property type="evidence" value="ECO:0007669"/>
    <property type="project" value="UniProtKB-KW"/>
</dbReference>
<evidence type="ECO:0000313" key="3">
    <source>
        <dbReference type="EMBL" id="PXX49242.1"/>
    </source>
</evidence>
<evidence type="ECO:0000259" key="2">
    <source>
        <dbReference type="Pfam" id="PF20469"/>
    </source>
</evidence>
<accession>A0A2V3Y049</accession>
<protein>
    <submittedName>
        <fullName evidence="3">Putative ATP-dependent endonuclease of OLD family</fullName>
    </submittedName>
</protein>